<evidence type="ECO:0000313" key="3">
    <source>
        <dbReference type="EMBL" id="KAH7138041.1"/>
    </source>
</evidence>
<feature type="region of interest" description="Disordered" evidence="2">
    <location>
        <begin position="508"/>
        <end position="530"/>
    </location>
</feature>
<organism evidence="3 4">
    <name type="scientific">Dendryphion nanum</name>
    <dbReference type="NCBI Taxonomy" id="256645"/>
    <lineage>
        <taxon>Eukaryota</taxon>
        <taxon>Fungi</taxon>
        <taxon>Dikarya</taxon>
        <taxon>Ascomycota</taxon>
        <taxon>Pezizomycotina</taxon>
        <taxon>Dothideomycetes</taxon>
        <taxon>Pleosporomycetidae</taxon>
        <taxon>Pleosporales</taxon>
        <taxon>Torulaceae</taxon>
        <taxon>Dendryphion</taxon>
    </lineage>
</organism>
<evidence type="ECO:0000313" key="4">
    <source>
        <dbReference type="Proteomes" id="UP000700596"/>
    </source>
</evidence>
<feature type="coiled-coil region" evidence="1">
    <location>
        <begin position="279"/>
        <end position="313"/>
    </location>
</feature>
<feature type="compositionally biased region" description="Acidic residues" evidence="2">
    <location>
        <begin position="187"/>
        <end position="202"/>
    </location>
</feature>
<dbReference type="AlphaFoldDB" id="A0A9P9EJQ9"/>
<feature type="coiled-coil region" evidence="1">
    <location>
        <begin position="410"/>
        <end position="451"/>
    </location>
</feature>
<sequence length="601" mass="66109">MSSQPPPQPPKAPEPGTINVPIEYNLAQFAAYFKKPDAYKAAPRPLRPASPPPDPNKLLGEPDSDFEKSSSSSSSSRDAEREKDPIQSMLAHIEKQKKMNERHKKPAATSKKTSATPKKSATSAVRKPSASKGKKRAASKPAAGQAERAKKTPKTGANAAAGPSKSPIAAHRAGPGNMKETPIDLTFADDDGDDVDEDDVDDNERNNSLPEPLKTPQLPLENEVSDQAQAESSFIKEEVEHPSSPMNLINRTGPSTSKAVPIRVSETPDLPVVKKETPEGSVTAELEELREDMERMKIRTAGLQDELEFKEQEHIIELIVARNAAETAGVELEKLRQDASQKIASLEHLLRLRDIEMEDEREQVGKMLTSVNQERDSLHQQVIEKSDNLKTLRNDHFTLRQSSLLKDELITEMQSQIRDLKAEAASLQTENKQLEADLNQVNVDNESLLEQVNDSSTLTADLARANKTVEEISAGNMAITKQLNDALESIRVKDEQLEQRGLFIASLSGAPRDHASPQPSPTPFTSHLSSASAPLTSEALRVENVRKTYITVKKKYDNLHSISRNILECARSMHLANWGEFGANIRKLKDIVDDTGAGQTD</sequence>
<comment type="caution">
    <text evidence="3">The sequence shown here is derived from an EMBL/GenBank/DDBJ whole genome shotgun (WGS) entry which is preliminary data.</text>
</comment>
<name>A0A9P9EJQ9_9PLEO</name>
<protein>
    <submittedName>
        <fullName evidence="3">Uncharacterized protein</fullName>
    </submittedName>
</protein>
<keyword evidence="4" id="KW-1185">Reference proteome</keyword>
<feature type="compositionally biased region" description="Pro residues" evidence="2">
    <location>
        <begin position="45"/>
        <end position="55"/>
    </location>
</feature>
<reference evidence="3" key="1">
    <citation type="journal article" date="2021" name="Nat. Commun.">
        <title>Genetic determinants of endophytism in the Arabidopsis root mycobiome.</title>
        <authorList>
            <person name="Mesny F."/>
            <person name="Miyauchi S."/>
            <person name="Thiergart T."/>
            <person name="Pickel B."/>
            <person name="Atanasova L."/>
            <person name="Karlsson M."/>
            <person name="Huettel B."/>
            <person name="Barry K.W."/>
            <person name="Haridas S."/>
            <person name="Chen C."/>
            <person name="Bauer D."/>
            <person name="Andreopoulos W."/>
            <person name="Pangilinan J."/>
            <person name="LaButti K."/>
            <person name="Riley R."/>
            <person name="Lipzen A."/>
            <person name="Clum A."/>
            <person name="Drula E."/>
            <person name="Henrissat B."/>
            <person name="Kohler A."/>
            <person name="Grigoriev I.V."/>
            <person name="Martin F.M."/>
            <person name="Hacquard S."/>
        </authorList>
    </citation>
    <scope>NUCLEOTIDE SEQUENCE</scope>
    <source>
        <strain evidence="3">MPI-CAGE-CH-0243</strain>
    </source>
</reference>
<gene>
    <name evidence="3" type="ORF">B0J11DRAFT_500288</name>
</gene>
<accession>A0A9P9EJQ9</accession>
<proteinExistence type="predicted"/>
<dbReference type="OrthoDB" id="3692888at2759"/>
<feature type="region of interest" description="Disordered" evidence="2">
    <location>
        <begin position="41"/>
        <end position="259"/>
    </location>
</feature>
<keyword evidence="1" id="KW-0175">Coiled coil</keyword>
<feature type="compositionally biased region" description="Low complexity" evidence="2">
    <location>
        <begin position="107"/>
        <end position="131"/>
    </location>
</feature>
<dbReference type="Proteomes" id="UP000700596">
    <property type="component" value="Unassembled WGS sequence"/>
</dbReference>
<evidence type="ECO:0000256" key="2">
    <source>
        <dbReference type="SAM" id="MobiDB-lite"/>
    </source>
</evidence>
<evidence type="ECO:0000256" key="1">
    <source>
        <dbReference type="SAM" id="Coils"/>
    </source>
</evidence>
<dbReference type="EMBL" id="JAGMWT010000001">
    <property type="protein sequence ID" value="KAH7138041.1"/>
    <property type="molecule type" value="Genomic_DNA"/>
</dbReference>
<feature type="compositionally biased region" description="Polar residues" evidence="2">
    <location>
        <begin position="244"/>
        <end position="258"/>
    </location>
</feature>